<feature type="chain" id="PRO_5019719940" description="Fimbrial protein" evidence="1">
    <location>
        <begin position="27"/>
        <end position="185"/>
    </location>
</feature>
<reference evidence="2 3" key="1">
    <citation type="submission" date="2018-10" db="EMBL/GenBank/DDBJ databases">
        <title>Genomic Encyclopedia of Archaeal and Bacterial Type Strains, Phase II (KMG-II): from individual species to whole genera.</title>
        <authorList>
            <person name="Goeker M."/>
        </authorList>
    </citation>
    <scope>NUCLEOTIDE SEQUENCE [LARGE SCALE GENOMIC DNA]</scope>
    <source>
        <strain evidence="2 3">DSM 235</strain>
    </source>
</reference>
<keyword evidence="1" id="KW-0732">Signal</keyword>
<protein>
    <recommendedName>
        <fullName evidence="4">Fimbrial protein</fullName>
    </recommendedName>
</protein>
<comment type="caution">
    <text evidence="2">The sequence shown here is derived from an EMBL/GenBank/DDBJ whole genome shotgun (WGS) entry which is preliminary data.</text>
</comment>
<evidence type="ECO:0000313" key="3">
    <source>
        <dbReference type="Proteomes" id="UP000274556"/>
    </source>
</evidence>
<dbReference type="Proteomes" id="UP000274556">
    <property type="component" value="Unassembled WGS sequence"/>
</dbReference>
<dbReference type="EMBL" id="RBXL01000001">
    <property type="protein sequence ID" value="RKT43124.1"/>
    <property type="molecule type" value="Genomic_DNA"/>
</dbReference>
<organism evidence="2 3">
    <name type="scientific">Thiocapsa rosea</name>
    <dbReference type="NCBI Taxonomy" id="69360"/>
    <lineage>
        <taxon>Bacteria</taxon>
        <taxon>Pseudomonadati</taxon>
        <taxon>Pseudomonadota</taxon>
        <taxon>Gammaproteobacteria</taxon>
        <taxon>Chromatiales</taxon>
        <taxon>Chromatiaceae</taxon>
        <taxon>Thiocapsa</taxon>
    </lineage>
</organism>
<dbReference type="AlphaFoldDB" id="A0A495V1C0"/>
<sequence length="185" mass="18638">MRTNTTMKLTALAAAMGMLVGGGAFAADTNVASQDVGYQIDEVALISVDGDPGDLVINTTVDGAAGAILADDTDASSTWAITSNKGTNAKKVTAVLTGDMPAHTELFITLAAPTGAVSEGTGEGENGVSLNTRSTGAKADAQDVVTGIDPVAESDKTITYRFSADVEAGVVPRAEAEVTLTLTNT</sequence>
<gene>
    <name evidence="2" type="ORF">BDD21_0435</name>
</gene>
<feature type="signal peptide" evidence="1">
    <location>
        <begin position="1"/>
        <end position="26"/>
    </location>
</feature>
<proteinExistence type="predicted"/>
<evidence type="ECO:0000313" key="2">
    <source>
        <dbReference type="EMBL" id="RKT43124.1"/>
    </source>
</evidence>
<name>A0A495V1C0_9GAMM</name>
<keyword evidence="3" id="KW-1185">Reference proteome</keyword>
<evidence type="ECO:0000256" key="1">
    <source>
        <dbReference type="SAM" id="SignalP"/>
    </source>
</evidence>
<evidence type="ECO:0008006" key="4">
    <source>
        <dbReference type="Google" id="ProtNLM"/>
    </source>
</evidence>
<accession>A0A495V1C0</accession>